<dbReference type="InterPro" id="IPR006612">
    <property type="entry name" value="THAP_Znf"/>
</dbReference>
<evidence type="ECO:0000256" key="6">
    <source>
        <dbReference type="ARBA" id="ARBA00023125"/>
    </source>
</evidence>
<dbReference type="Proteomes" id="UP000264820">
    <property type="component" value="Unplaced"/>
</dbReference>
<evidence type="ECO:0000313" key="12">
    <source>
        <dbReference type="Ensembl" id="ENSHCOP00000009814.1"/>
    </source>
</evidence>
<dbReference type="CTD" id="1876"/>
<comment type="subcellular location">
    <subcellularLocation>
        <location evidence="9">Nucleus</location>
    </subcellularLocation>
</comment>
<dbReference type="InterPro" id="IPR003316">
    <property type="entry name" value="E2F_WHTH_DNA-bd_dom"/>
</dbReference>
<dbReference type="STRING" id="109280.ENSHCOP00000009814"/>
<keyword evidence="4" id="KW-0862">Zinc</keyword>
<dbReference type="Pfam" id="PF02319">
    <property type="entry name" value="WHD_E2F_TDP"/>
    <property type="match status" value="1"/>
</dbReference>
<dbReference type="InterPro" id="IPR015633">
    <property type="entry name" value="E2F"/>
</dbReference>
<dbReference type="Pfam" id="PF16421">
    <property type="entry name" value="E2F_CC-MB"/>
    <property type="match status" value="1"/>
</dbReference>
<dbReference type="Gene3D" id="1.10.10.10">
    <property type="entry name" value="Winged helix-like DNA-binding domain superfamily/Winged helix DNA-binding domain"/>
    <property type="match status" value="1"/>
</dbReference>
<dbReference type="GO" id="GO:0000981">
    <property type="term" value="F:DNA-binding transcription factor activity, RNA polymerase II-specific"/>
    <property type="evidence" value="ECO:0007669"/>
    <property type="project" value="TreeGrafter"/>
</dbReference>
<evidence type="ECO:0000256" key="5">
    <source>
        <dbReference type="ARBA" id="ARBA00023015"/>
    </source>
</evidence>
<dbReference type="OrthoDB" id="1743261at2759"/>
<dbReference type="InterPro" id="IPR036388">
    <property type="entry name" value="WH-like_DNA-bd_sf"/>
</dbReference>
<dbReference type="CDD" id="cd14660">
    <property type="entry name" value="E2F_DD"/>
    <property type="match status" value="1"/>
</dbReference>
<evidence type="ECO:0000256" key="8">
    <source>
        <dbReference type="PROSITE-ProRule" id="PRU00309"/>
    </source>
</evidence>
<feature type="region of interest" description="Disordered" evidence="10">
    <location>
        <begin position="90"/>
        <end position="167"/>
    </location>
</feature>
<dbReference type="Pfam" id="PF05485">
    <property type="entry name" value="THAP"/>
    <property type="match status" value="1"/>
</dbReference>
<reference evidence="12" key="1">
    <citation type="submission" date="2025-08" db="UniProtKB">
        <authorList>
            <consortium name="Ensembl"/>
        </authorList>
    </citation>
    <scope>IDENTIFICATION</scope>
</reference>
<keyword evidence="2" id="KW-0479">Metal-binding</keyword>
<keyword evidence="6 8" id="KW-0238">DNA-binding</keyword>
<accession>A0A3Q3DE75</accession>
<dbReference type="InterPro" id="IPR032198">
    <property type="entry name" value="E2F_CC-MB"/>
</dbReference>
<dbReference type="InterPro" id="IPR036390">
    <property type="entry name" value="WH_DNA-bd_sf"/>
</dbReference>
<keyword evidence="13" id="KW-1185">Reference proteome</keyword>
<evidence type="ECO:0000256" key="10">
    <source>
        <dbReference type="SAM" id="MobiDB-lite"/>
    </source>
</evidence>
<dbReference type="AlphaFoldDB" id="A0A3Q3DE75"/>
<dbReference type="PANTHER" id="PTHR12081">
    <property type="entry name" value="TRANSCRIPTION FACTOR E2F"/>
    <property type="match status" value="1"/>
</dbReference>
<feature type="domain" description="THAP-type" evidence="11">
    <location>
        <begin position="1"/>
        <end position="83"/>
    </location>
</feature>
<dbReference type="GeneID" id="109516784"/>
<evidence type="ECO:0000256" key="4">
    <source>
        <dbReference type="ARBA" id="ARBA00022833"/>
    </source>
</evidence>
<feature type="compositionally biased region" description="Polar residues" evidence="10">
    <location>
        <begin position="155"/>
        <end position="167"/>
    </location>
</feature>
<dbReference type="SUPFAM" id="SSF57716">
    <property type="entry name" value="Glucocorticoid receptor-like (DNA-binding domain)"/>
    <property type="match status" value="1"/>
</dbReference>
<keyword evidence="5 9" id="KW-0805">Transcription regulation</keyword>
<evidence type="ECO:0000256" key="3">
    <source>
        <dbReference type="ARBA" id="ARBA00022771"/>
    </source>
</evidence>
<dbReference type="PROSITE" id="PS50950">
    <property type="entry name" value="ZF_THAP"/>
    <property type="match status" value="1"/>
</dbReference>
<proteinExistence type="inferred from homology"/>
<dbReference type="SUPFAM" id="SSF144074">
    <property type="entry name" value="E2F-DP heterodimerization region"/>
    <property type="match status" value="1"/>
</dbReference>
<dbReference type="KEGG" id="hcq:109516784"/>
<sequence>MVKCVVSGCPNRLLNGHRGVLSRPPKRFFPFPKDLARVKVWLAALRETDNQEAAEQQLICEEHFLPEDITDSGVNSDAIPIMPPYLDGPLGGISPWGAESSEEDDQWGTVGAGEDEEEEEEEDMEEDGSGAPVGPPSPQPIQQVPSETQHVPPKVTTSSVDLQSQKDLQTKTPCRNAVPFPDVSLALLTRRLLELLLVSPDSWLDIHQAASRLQTRKCHVYDIVAMLEGISVVQRRSRGVKWIGQCPISHFLWKTEERFRKELENLKLEESTLDILIKNCAQQLFDMTDNEENATVAYITHEDVSQVDAFQEQTVIVVKAPEETKLEVPTPTQDNIKVHLKGGNGPIMVMTCDLGTGDVPVKEEMSGCFMTLEESRIQIQTLHTRKTV</sequence>
<reference evidence="12" key="2">
    <citation type="submission" date="2025-09" db="UniProtKB">
        <authorList>
            <consortium name="Ensembl"/>
        </authorList>
    </citation>
    <scope>IDENTIFICATION</scope>
</reference>
<dbReference type="SMART" id="SM01372">
    <property type="entry name" value="E2F_TDP"/>
    <property type="match status" value="1"/>
</dbReference>
<name>A0A3Q3DE75_HIPCM</name>
<dbReference type="InterPro" id="IPR037241">
    <property type="entry name" value="E2F-DP_heterodim"/>
</dbReference>
<dbReference type="GO" id="GO:0046983">
    <property type="term" value="F:protein dimerization activity"/>
    <property type="evidence" value="ECO:0007669"/>
    <property type="project" value="InterPro"/>
</dbReference>
<dbReference type="RefSeq" id="XP_019727129.1">
    <property type="nucleotide sequence ID" value="XM_019871570.1"/>
</dbReference>
<dbReference type="GO" id="GO:0008270">
    <property type="term" value="F:zinc ion binding"/>
    <property type="evidence" value="ECO:0007669"/>
    <property type="project" value="UniProtKB-KW"/>
</dbReference>
<keyword evidence="3 8" id="KW-0863">Zinc-finger</keyword>
<evidence type="ECO:0000256" key="7">
    <source>
        <dbReference type="ARBA" id="ARBA00023163"/>
    </source>
</evidence>
<keyword evidence="9" id="KW-0539">Nucleus</keyword>
<dbReference type="SUPFAM" id="SSF46785">
    <property type="entry name" value="Winged helix' DNA-binding domain"/>
    <property type="match status" value="1"/>
</dbReference>
<dbReference type="Ensembl" id="ENSHCOT00000025939.1">
    <property type="protein sequence ID" value="ENSHCOP00000009814.1"/>
    <property type="gene ID" value="ENSHCOG00000012311.1"/>
</dbReference>
<dbReference type="GeneTree" id="ENSGT00940000155734"/>
<dbReference type="Gene3D" id="6.10.250.540">
    <property type="match status" value="1"/>
</dbReference>
<evidence type="ECO:0000313" key="13">
    <source>
        <dbReference type="Proteomes" id="UP000264820"/>
    </source>
</evidence>
<evidence type="ECO:0000256" key="1">
    <source>
        <dbReference type="ARBA" id="ARBA00010940"/>
    </source>
</evidence>
<protein>
    <submittedName>
        <fullName evidence="12">Transcription factor E2F3-like</fullName>
    </submittedName>
</protein>
<comment type="similarity">
    <text evidence="1 9">Belongs to the E2F/DP family.</text>
</comment>
<dbReference type="SMART" id="SM00980">
    <property type="entry name" value="THAP"/>
    <property type="match status" value="1"/>
</dbReference>
<evidence type="ECO:0000256" key="2">
    <source>
        <dbReference type="ARBA" id="ARBA00022723"/>
    </source>
</evidence>
<dbReference type="GO" id="GO:0000978">
    <property type="term" value="F:RNA polymerase II cis-regulatory region sequence-specific DNA binding"/>
    <property type="evidence" value="ECO:0007669"/>
    <property type="project" value="InterPro"/>
</dbReference>
<evidence type="ECO:0000259" key="11">
    <source>
        <dbReference type="PROSITE" id="PS50950"/>
    </source>
</evidence>
<organism evidence="12 13">
    <name type="scientific">Hippocampus comes</name>
    <name type="common">Tiger tail seahorse</name>
    <dbReference type="NCBI Taxonomy" id="109280"/>
    <lineage>
        <taxon>Eukaryota</taxon>
        <taxon>Metazoa</taxon>
        <taxon>Chordata</taxon>
        <taxon>Craniata</taxon>
        <taxon>Vertebrata</taxon>
        <taxon>Euteleostomi</taxon>
        <taxon>Actinopterygii</taxon>
        <taxon>Neopterygii</taxon>
        <taxon>Teleostei</taxon>
        <taxon>Neoteleostei</taxon>
        <taxon>Acanthomorphata</taxon>
        <taxon>Syngnathiaria</taxon>
        <taxon>Syngnathiformes</taxon>
        <taxon>Syngnathoidei</taxon>
        <taxon>Syngnathidae</taxon>
        <taxon>Hippocampus</taxon>
    </lineage>
</organism>
<dbReference type="PANTHER" id="PTHR12081:SF19">
    <property type="entry name" value="TRANSCRIPTION FACTOR E2F6"/>
    <property type="match status" value="1"/>
</dbReference>
<dbReference type="GO" id="GO:0090575">
    <property type="term" value="C:RNA polymerase II transcription regulator complex"/>
    <property type="evidence" value="ECO:0007669"/>
    <property type="project" value="TreeGrafter"/>
</dbReference>
<evidence type="ECO:0000256" key="9">
    <source>
        <dbReference type="RuleBase" id="RU003796"/>
    </source>
</evidence>
<feature type="compositionally biased region" description="Acidic residues" evidence="10">
    <location>
        <begin position="113"/>
        <end position="128"/>
    </location>
</feature>
<dbReference type="OMA" id="SANRIKW"/>
<keyword evidence="7 9" id="KW-0804">Transcription</keyword>